<accession>A0A239Q071</accession>
<dbReference type="RefSeq" id="WP_089345120.1">
    <property type="nucleotide sequence ID" value="NZ_CP067130.1"/>
</dbReference>
<dbReference type="GO" id="GO:0055085">
    <property type="term" value="P:transmembrane transport"/>
    <property type="evidence" value="ECO:0007669"/>
    <property type="project" value="InterPro"/>
</dbReference>
<dbReference type="Pfam" id="PF03480">
    <property type="entry name" value="DctP"/>
    <property type="match status" value="1"/>
</dbReference>
<dbReference type="OrthoDB" id="9803763at2"/>
<dbReference type="InterPro" id="IPR018389">
    <property type="entry name" value="DctP_fam"/>
</dbReference>
<evidence type="ECO:0000256" key="4">
    <source>
        <dbReference type="ARBA" id="ARBA00022729"/>
    </source>
</evidence>
<sequence length="331" mass="35980">MFQKTARSLAAGALLAVAAATPSFADIKLKISGQHATDHPATLALKKVEKAIEEADVGLEAKVFPSNQLGDYTLVYEDIIRGNVDIAHLSVPSQLDPDLETNFFPFLVSDYDEMRRIYSPGSCFYKAYGDMQEKLGVRLMGIVPEGFIGVALTKPAQHLMEAGVDKGVLIRVPPVDTFSAGARAMGFRGTTISYADLYPALQTGVADGWIGGTAALNYTGFRDIITDFIPYRAYVEATAYVMSEKTWENLDEAQRKTVSDALAQAAQEAVNRAEAEDEEYLAKLTEAGINVHDFSGEEASKFVADVRATAWPALEERFGAELVSCLKSDIE</sequence>
<feature type="signal peptide" evidence="6">
    <location>
        <begin position="1"/>
        <end position="25"/>
    </location>
</feature>
<evidence type="ECO:0000256" key="3">
    <source>
        <dbReference type="ARBA" id="ARBA00022448"/>
    </source>
</evidence>
<evidence type="ECO:0000313" key="8">
    <source>
        <dbReference type="Proteomes" id="UP000198307"/>
    </source>
</evidence>
<comment type="subcellular location">
    <subcellularLocation>
        <location evidence="1">Periplasm</location>
    </subcellularLocation>
</comment>
<organism evidence="7 8">
    <name type="scientific">Paracoccus seriniphilus</name>
    <dbReference type="NCBI Taxonomy" id="184748"/>
    <lineage>
        <taxon>Bacteria</taxon>
        <taxon>Pseudomonadati</taxon>
        <taxon>Pseudomonadota</taxon>
        <taxon>Alphaproteobacteria</taxon>
        <taxon>Rhodobacterales</taxon>
        <taxon>Paracoccaceae</taxon>
        <taxon>Paracoccus</taxon>
    </lineage>
</organism>
<reference evidence="7 8" key="1">
    <citation type="submission" date="2017-07" db="EMBL/GenBank/DDBJ databases">
        <authorList>
            <person name="Sun Z.S."/>
            <person name="Albrecht U."/>
            <person name="Echele G."/>
            <person name="Lee C.C."/>
        </authorList>
    </citation>
    <scope>NUCLEOTIDE SEQUENCE [LARGE SCALE GENOMIC DNA]</scope>
    <source>
        <strain evidence="7 8">DSM 14827</strain>
    </source>
</reference>
<evidence type="ECO:0000256" key="5">
    <source>
        <dbReference type="ARBA" id="ARBA00022764"/>
    </source>
</evidence>
<evidence type="ECO:0000256" key="2">
    <source>
        <dbReference type="ARBA" id="ARBA00009023"/>
    </source>
</evidence>
<dbReference type="PANTHER" id="PTHR33376">
    <property type="match status" value="1"/>
</dbReference>
<proteinExistence type="inferred from homology"/>
<dbReference type="EMBL" id="FZQB01000012">
    <property type="protein sequence ID" value="SNT75592.1"/>
    <property type="molecule type" value="Genomic_DNA"/>
</dbReference>
<dbReference type="AlphaFoldDB" id="A0A239Q071"/>
<protein>
    <submittedName>
        <fullName evidence="7">TRAP-type C4-dicarboxylate transport system, substrate-binding protein</fullName>
    </submittedName>
</protein>
<evidence type="ECO:0000313" key="7">
    <source>
        <dbReference type="EMBL" id="SNT75592.1"/>
    </source>
</evidence>
<comment type="similarity">
    <text evidence="2">Belongs to the bacterial solute-binding protein 7 family.</text>
</comment>
<dbReference type="NCBIfam" id="NF037995">
    <property type="entry name" value="TRAP_S1"/>
    <property type="match status" value="1"/>
</dbReference>
<evidence type="ECO:0000256" key="1">
    <source>
        <dbReference type="ARBA" id="ARBA00004418"/>
    </source>
</evidence>
<keyword evidence="8" id="KW-1185">Reference proteome</keyword>
<dbReference type="Gene3D" id="3.40.190.170">
    <property type="entry name" value="Bacterial extracellular solute-binding protein, family 7"/>
    <property type="match status" value="1"/>
</dbReference>
<gene>
    <name evidence="7" type="ORF">SAMN05444959_11213</name>
</gene>
<name>A0A239Q071_9RHOB</name>
<dbReference type="InterPro" id="IPR038404">
    <property type="entry name" value="TRAP_DctP_sf"/>
</dbReference>
<feature type="chain" id="PRO_5012150529" evidence="6">
    <location>
        <begin position="26"/>
        <end position="331"/>
    </location>
</feature>
<keyword evidence="4 6" id="KW-0732">Signal</keyword>
<dbReference type="PANTHER" id="PTHR33376:SF7">
    <property type="entry name" value="C4-DICARBOXYLATE-BINDING PROTEIN DCTB"/>
    <property type="match status" value="1"/>
</dbReference>
<keyword evidence="5" id="KW-0574">Periplasm</keyword>
<keyword evidence="3" id="KW-0813">Transport</keyword>
<dbReference type="GO" id="GO:0042597">
    <property type="term" value="C:periplasmic space"/>
    <property type="evidence" value="ECO:0007669"/>
    <property type="project" value="UniProtKB-SubCell"/>
</dbReference>
<dbReference type="Proteomes" id="UP000198307">
    <property type="component" value="Unassembled WGS sequence"/>
</dbReference>
<evidence type="ECO:0000256" key="6">
    <source>
        <dbReference type="SAM" id="SignalP"/>
    </source>
</evidence>